<dbReference type="Proteomes" id="UP000237347">
    <property type="component" value="Unassembled WGS sequence"/>
</dbReference>
<dbReference type="PANTHER" id="PTHR10627">
    <property type="entry name" value="SCP160"/>
    <property type="match status" value="1"/>
</dbReference>
<sequence>MAEARGGRVTITLGRSGQVVKRATQLSGVSNADSVPAAGAKRSVRDRLGSNADSSVSHRSELNNKRQRSDISVPSLSANGSNGNGRIGRDDLRYKLMQKNTFRRAHSDDDQNRGDLREKLSKAVRPPAPIVDSRQRPPEPKDSGFLGRIPPTRSADDLPRMDSVRSSYSTWTLDHLRRRSPDRVVGMGASRDLSPPRNLEEQHRRPLNRTHDLRSVPYMSKEVFDTSGPMSTTPFMAKPAVPPAPAKPVPPPLGQLPPPHPPPTNLAQKSSYMGDEQQTVDGLLQSLGLGKYVILFKAEEVDMTALKQMGEHDLKELGIPMGPRKKILLALAPRSKRQPLQAFTRYVFLE</sequence>
<dbReference type="Gene3D" id="1.10.150.50">
    <property type="entry name" value="Transcription Factor, Ets-1"/>
    <property type="match status" value="1"/>
</dbReference>
<feature type="non-terminal residue" evidence="4">
    <location>
        <position position="350"/>
    </location>
</feature>
<name>A0AAW0KJ69_QUESU</name>
<evidence type="ECO:0000313" key="4">
    <source>
        <dbReference type="EMBL" id="KAK7839152.1"/>
    </source>
</evidence>
<organism evidence="4 5">
    <name type="scientific">Quercus suber</name>
    <name type="common">Cork oak</name>
    <dbReference type="NCBI Taxonomy" id="58331"/>
    <lineage>
        <taxon>Eukaryota</taxon>
        <taxon>Viridiplantae</taxon>
        <taxon>Streptophyta</taxon>
        <taxon>Embryophyta</taxon>
        <taxon>Tracheophyta</taxon>
        <taxon>Spermatophyta</taxon>
        <taxon>Magnoliopsida</taxon>
        <taxon>eudicotyledons</taxon>
        <taxon>Gunneridae</taxon>
        <taxon>Pentapetalae</taxon>
        <taxon>rosids</taxon>
        <taxon>fabids</taxon>
        <taxon>Fagales</taxon>
        <taxon>Fagaceae</taxon>
        <taxon>Quercus</taxon>
    </lineage>
</organism>
<dbReference type="FunFam" id="1.10.150.50:FF:000077">
    <property type="entry name" value="DDHD domain-containing 2"/>
    <property type="match status" value="1"/>
</dbReference>
<gene>
    <name evidence="4" type="primary">Sec23ip</name>
    <name evidence="4" type="ORF">CFP56_018725</name>
</gene>
<feature type="region of interest" description="Disordered" evidence="2">
    <location>
        <begin position="27"/>
        <end position="161"/>
    </location>
</feature>
<evidence type="ECO:0000259" key="3">
    <source>
        <dbReference type="PROSITE" id="PS50105"/>
    </source>
</evidence>
<dbReference type="EMBL" id="PKMF04000290">
    <property type="protein sequence ID" value="KAK7839152.1"/>
    <property type="molecule type" value="Genomic_DNA"/>
</dbReference>
<protein>
    <submittedName>
        <fullName evidence="4">Sec23-interacting protein</fullName>
    </submittedName>
</protein>
<dbReference type="AlphaFoldDB" id="A0AAW0KJ69"/>
<feature type="compositionally biased region" description="Polar residues" evidence="2">
    <location>
        <begin position="265"/>
        <end position="276"/>
    </location>
</feature>
<reference evidence="4 5" key="1">
    <citation type="journal article" date="2018" name="Sci. Data">
        <title>The draft genome sequence of cork oak.</title>
        <authorList>
            <person name="Ramos A.M."/>
            <person name="Usie A."/>
            <person name="Barbosa P."/>
            <person name="Barros P.M."/>
            <person name="Capote T."/>
            <person name="Chaves I."/>
            <person name="Simoes F."/>
            <person name="Abreu I."/>
            <person name="Carrasquinho I."/>
            <person name="Faro C."/>
            <person name="Guimaraes J.B."/>
            <person name="Mendonca D."/>
            <person name="Nobrega F."/>
            <person name="Rodrigues L."/>
            <person name="Saibo N.J.M."/>
            <person name="Varela M.C."/>
            <person name="Egas C."/>
            <person name="Matos J."/>
            <person name="Miguel C.M."/>
            <person name="Oliveira M.M."/>
            <person name="Ricardo C.P."/>
            <person name="Goncalves S."/>
        </authorList>
    </citation>
    <scope>NUCLEOTIDE SEQUENCE [LARGE SCALE GENOMIC DNA]</scope>
    <source>
        <strain evidence="5">cv. HL8</strain>
    </source>
</reference>
<feature type="region of interest" description="Disordered" evidence="2">
    <location>
        <begin position="241"/>
        <end position="276"/>
    </location>
</feature>
<dbReference type="PROSITE" id="PS50105">
    <property type="entry name" value="SAM_DOMAIN"/>
    <property type="match status" value="1"/>
</dbReference>
<dbReference type="SMART" id="SM00454">
    <property type="entry name" value="SAM"/>
    <property type="match status" value="1"/>
</dbReference>
<dbReference type="Pfam" id="PF00536">
    <property type="entry name" value="SAM_1"/>
    <property type="match status" value="1"/>
</dbReference>
<keyword evidence="1" id="KW-0677">Repeat</keyword>
<feature type="domain" description="SAM" evidence="3">
    <location>
        <begin position="275"/>
        <end position="329"/>
    </location>
</feature>
<proteinExistence type="predicted"/>
<feature type="compositionally biased region" description="Pro residues" evidence="2">
    <location>
        <begin position="241"/>
        <end position="264"/>
    </location>
</feature>
<evidence type="ECO:0000313" key="5">
    <source>
        <dbReference type="Proteomes" id="UP000237347"/>
    </source>
</evidence>
<feature type="compositionally biased region" description="Basic and acidic residues" evidence="2">
    <location>
        <begin position="56"/>
        <end position="69"/>
    </location>
</feature>
<comment type="caution">
    <text evidence="4">The sequence shown here is derived from an EMBL/GenBank/DDBJ whole genome shotgun (WGS) entry which is preliminary data.</text>
</comment>
<feature type="region of interest" description="Disordered" evidence="2">
    <location>
        <begin position="185"/>
        <end position="204"/>
    </location>
</feature>
<dbReference type="InterPro" id="IPR001660">
    <property type="entry name" value="SAM"/>
</dbReference>
<feature type="compositionally biased region" description="Basic and acidic residues" evidence="2">
    <location>
        <begin position="105"/>
        <end position="121"/>
    </location>
</feature>
<feature type="compositionally biased region" description="Polar residues" evidence="2">
    <location>
        <begin position="70"/>
        <end position="81"/>
    </location>
</feature>
<keyword evidence="5" id="KW-1185">Reference proteome</keyword>
<evidence type="ECO:0000256" key="2">
    <source>
        <dbReference type="SAM" id="MobiDB-lite"/>
    </source>
</evidence>
<dbReference type="InterPro" id="IPR013761">
    <property type="entry name" value="SAM/pointed_sf"/>
</dbReference>
<feature type="compositionally biased region" description="Basic and acidic residues" evidence="2">
    <location>
        <begin position="133"/>
        <end position="142"/>
    </location>
</feature>
<accession>A0AAW0KJ69</accession>
<dbReference type="SUPFAM" id="SSF47769">
    <property type="entry name" value="SAM/Pointed domain"/>
    <property type="match status" value="1"/>
</dbReference>
<dbReference type="PANTHER" id="PTHR10627:SF74">
    <property type="entry name" value="OS08G0526500 PROTEIN"/>
    <property type="match status" value="1"/>
</dbReference>
<evidence type="ECO:0000256" key="1">
    <source>
        <dbReference type="ARBA" id="ARBA00022737"/>
    </source>
</evidence>